<protein>
    <recommendedName>
        <fullName evidence="7">Enoyl reductase (ER) domain-containing protein</fullName>
    </recommendedName>
</protein>
<dbReference type="InterPro" id="IPR013149">
    <property type="entry name" value="ADH-like_C"/>
</dbReference>
<organism evidence="8 9">
    <name type="scientific">Fonsecaea erecta</name>
    <dbReference type="NCBI Taxonomy" id="1367422"/>
    <lineage>
        <taxon>Eukaryota</taxon>
        <taxon>Fungi</taxon>
        <taxon>Dikarya</taxon>
        <taxon>Ascomycota</taxon>
        <taxon>Pezizomycotina</taxon>
        <taxon>Eurotiomycetes</taxon>
        <taxon>Chaetothyriomycetidae</taxon>
        <taxon>Chaetothyriales</taxon>
        <taxon>Herpotrichiellaceae</taxon>
        <taxon>Fonsecaea</taxon>
    </lineage>
</organism>
<dbReference type="Gene3D" id="3.40.50.720">
    <property type="entry name" value="NAD(P)-binding Rossmann-like Domain"/>
    <property type="match status" value="1"/>
</dbReference>
<proteinExistence type="inferred from homology"/>
<dbReference type="GO" id="GO:0008270">
    <property type="term" value="F:zinc ion binding"/>
    <property type="evidence" value="ECO:0007669"/>
    <property type="project" value="InterPro"/>
</dbReference>
<gene>
    <name evidence="8" type="ORF">AYL99_08660</name>
</gene>
<comment type="cofactor">
    <cofactor evidence="1 5">
        <name>Zn(2+)</name>
        <dbReference type="ChEBI" id="CHEBI:29105"/>
    </cofactor>
</comment>
<dbReference type="CDD" id="cd08284">
    <property type="entry name" value="FDH_like_2"/>
    <property type="match status" value="1"/>
</dbReference>
<dbReference type="STRING" id="1367422.A0A178ZE35"/>
<keyword evidence="9" id="KW-1185">Reference proteome</keyword>
<dbReference type="RefSeq" id="XP_018691289.1">
    <property type="nucleotide sequence ID" value="XM_018840168.1"/>
</dbReference>
<dbReference type="PANTHER" id="PTHR42813">
    <property type="entry name" value="ZINC-TYPE ALCOHOL DEHYDROGENASE-LIKE"/>
    <property type="match status" value="1"/>
</dbReference>
<dbReference type="OrthoDB" id="442947at2759"/>
<evidence type="ECO:0000256" key="6">
    <source>
        <dbReference type="SAM" id="Phobius"/>
    </source>
</evidence>
<comment type="caution">
    <text evidence="8">The sequence shown here is derived from an EMBL/GenBank/DDBJ whole genome shotgun (WGS) entry which is preliminary data.</text>
</comment>
<evidence type="ECO:0000313" key="9">
    <source>
        <dbReference type="Proteomes" id="UP000078343"/>
    </source>
</evidence>
<dbReference type="EMBL" id="LVYI01000007">
    <property type="protein sequence ID" value="OAP57922.1"/>
    <property type="molecule type" value="Genomic_DNA"/>
</dbReference>
<dbReference type="AlphaFoldDB" id="A0A178ZE35"/>
<keyword evidence="2 5" id="KW-0479">Metal-binding</keyword>
<dbReference type="PANTHER" id="PTHR42813:SF2">
    <property type="entry name" value="DEHYDROGENASE, ZINC-CONTAINING, PUTATIVE (AFU_ORTHOLOGUE AFUA_2G02810)-RELATED"/>
    <property type="match status" value="1"/>
</dbReference>
<dbReference type="Proteomes" id="UP000078343">
    <property type="component" value="Unassembled WGS sequence"/>
</dbReference>
<dbReference type="InterPro" id="IPR013154">
    <property type="entry name" value="ADH-like_N"/>
</dbReference>
<dbReference type="Pfam" id="PF08240">
    <property type="entry name" value="ADH_N"/>
    <property type="match status" value="1"/>
</dbReference>
<evidence type="ECO:0000256" key="4">
    <source>
        <dbReference type="ARBA" id="ARBA00023002"/>
    </source>
</evidence>
<evidence type="ECO:0000256" key="1">
    <source>
        <dbReference type="ARBA" id="ARBA00001947"/>
    </source>
</evidence>
<accession>A0A178ZE35</accession>
<dbReference type="InterPro" id="IPR020843">
    <property type="entry name" value="ER"/>
</dbReference>
<reference evidence="8 9" key="1">
    <citation type="submission" date="2016-04" db="EMBL/GenBank/DDBJ databases">
        <title>Draft genome of Fonsecaea erecta CBS 125763.</title>
        <authorList>
            <person name="Weiss V.A."/>
            <person name="Vicente V.A."/>
            <person name="Raittz R.T."/>
            <person name="Moreno L.F."/>
            <person name="De Souza E.M."/>
            <person name="Pedrosa F.O."/>
            <person name="Steffens M.B."/>
            <person name="Faoro H."/>
            <person name="Tadra-Sfeir M.Z."/>
            <person name="Najafzadeh M.J."/>
            <person name="Felipe M.S."/>
            <person name="Teixeira M."/>
            <person name="Sun J."/>
            <person name="Xi L."/>
            <person name="Gomes R."/>
            <person name="De Azevedo C.M."/>
            <person name="Salgado C.G."/>
            <person name="Da Silva M.B."/>
            <person name="Nascimento M.F."/>
            <person name="Queiroz-Telles F."/>
            <person name="Attili D.S."/>
            <person name="Gorbushina A."/>
        </authorList>
    </citation>
    <scope>NUCLEOTIDE SEQUENCE [LARGE SCALE GENOMIC DNA]</scope>
    <source>
        <strain evidence="8 9">CBS 125763</strain>
    </source>
</reference>
<evidence type="ECO:0000256" key="2">
    <source>
        <dbReference type="ARBA" id="ARBA00022723"/>
    </source>
</evidence>
<sequence length="368" mass="39581">MEINAVVIHAPGDIRIEKKPRPQVQEPEDAVVKVIVAGICGSELHPYRGHQKTTFGHVMGHEFVGIVEDVGSNVTTVKKGDRVIGLFSSSCLKCWFCKNGYTNRCSKSLALGTAQIDGGQADYVRVPDADGTLLLASEEMEDELGVMMSDIFPTGYYGAMRAIVQFASDDLTTNGTSSSTAAKAMAPKQPLKSAIFVCLGCGIVGLCAIMTAVVKGTGTVFCVDSVDDRLEQAKRMGGIPLKIGVDDIKAAVMNATDGRGADAVVESVGNEAALRSGFELLRPCGVLSSVGFHQSEMPFTALQGYQKNINLNMGRAPVRAVFEEAMELFLENKSKFSDFISHRLPLSEAAKGYEMFSRQEARKVVLRP</sequence>
<feature type="domain" description="Enoyl reductase (ER)" evidence="7">
    <location>
        <begin position="9"/>
        <end position="366"/>
    </location>
</feature>
<name>A0A178ZE35_9EURO</name>
<dbReference type="SUPFAM" id="SSF50129">
    <property type="entry name" value="GroES-like"/>
    <property type="match status" value="1"/>
</dbReference>
<keyword evidence="6" id="KW-0812">Transmembrane</keyword>
<keyword evidence="3 5" id="KW-0862">Zinc</keyword>
<dbReference type="SUPFAM" id="SSF51735">
    <property type="entry name" value="NAD(P)-binding Rossmann-fold domains"/>
    <property type="match status" value="1"/>
</dbReference>
<comment type="similarity">
    <text evidence="5">Belongs to the zinc-containing alcohol dehydrogenase family.</text>
</comment>
<keyword evidence="6" id="KW-1133">Transmembrane helix</keyword>
<dbReference type="InterPro" id="IPR002328">
    <property type="entry name" value="ADH_Zn_CS"/>
</dbReference>
<dbReference type="GO" id="GO:0016491">
    <property type="term" value="F:oxidoreductase activity"/>
    <property type="evidence" value="ECO:0007669"/>
    <property type="project" value="UniProtKB-KW"/>
</dbReference>
<dbReference type="InterPro" id="IPR011032">
    <property type="entry name" value="GroES-like_sf"/>
</dbReference>
<dbReference type="PROSITE" id="PS00059">
    <property type="entry name" value="ADH_ZINC"/>
    <property type="match status" value="1"/>
</dbReference>
<keyword evidence="6" id="KW-0472">Membrane</keyword>
<keyword evidence="4" id="KW-0560">Oxidoreductase</keyword>
<dbReference type="GeneID" id="30012828"/>
<evidence type="ECO:0000313" key="8">
    <source>
        <dbReference type="EMBL" id="OAP57922.1"/>
    </source>
</evidence>
<dbReference type="Gene3D" id="3.90.180.10">
    <property type="entry name" value="Medium-chain alcohol dehydrogenases, catalytic domain"/>
    <property type="match status" value="1"/>
</dbReference>
<feature type="transmembrane region" description="Helical" evidence="6">
    <location>
        <begin position="193"/>
        <end position="214"/>
    </location>
</feature>
<evidence type="ECO:0000256" key="3">
    <source>
        <dbReference type="ARBA" id="ARBA00022833"/>
    </source>
</evidence>
<dbReference type="SMART" id="SM00829">
    <property type="entry name" value="PKS_ER"/>
    <property type="match status" value="1"/>
</dbReference>
<evidence type="ECO:0000259" key="7">
    <source>
        <dbReference type="SMART" id="SM00829"/>
    </source>
</evidence>
<dbReference type="InterPro" id="IPR036291">
    <property type="entry name" value="NAD(P)-bd_dom_sf"/>
</dbReference>
<dbReference type="Pfam" id="PF00107">
    <property type="entry name" value="ADH_zinc_N"/>
    <property type="match status" value="1"/>
</dbReference>
<evidence type="ECO:0000256" key="5">
    <source>
        <dbReference type="RuleBase" id="RU361277"/>
    </source>
</evidence>